<evidence type="ECO:0000256" key="5">
    <source>
        <dbReference type="ARBA" id="ARBA00023136"/>
    </source>
</evidence>
<evidence type="ECO:0000256" key="7">
    <source>
        <dbReference type="SAM" id="Phobius"/>
    </source>
</evidence>
<dbReference type="InterPro" id="IPR002293">
    <property type="entry name" value="AA/rel_permease1"/>
</dbReference>
<comment type="subcellular location">
    <subcellularLocation>
        <location evidence="1">Membrane</location>
        <topology evidence="1">Multi-pass membrane protein</topology>
    </subcellularLocation>
</comment>
<feature type="transmembrane region" description="Helical" evidence="7">
    <location>
        <begin position="221"/>
        <end position="241"/>
    </location>
</feature>
<evidence type="ECO:0008006" key="10">
    <source>
        <dbReference type="Google" id="ProtNLM"/>
    </source>
</evidence>
<name>A0A5E7QZM6_PSEFL</name>
<feature type="transmembrane region" description="Helical" evidence="7">
    <location>
        <begin position="402"/>
        <end position="421"/>
    </location>
</feature>
<keyword evidence="4 7" id="KW-1133">Transmembrane helix</keyword>
<feature type="region of interest" description="Disordered" evidence="6">
    <location>
        <begin position="1"/>
        <end position="47"/>
    </location>
</feature>
<feature type="transmembrane region" description="Helical" evidence="7">
    <location>
        <begin position="104"/>
        <end position="124"/>
    </location>
</feature>
<feature type="transmembrane region" description="Helical" evidence="7">
    <location>
        <begin position="356"/>
        <end position="381"/>
    </location>
</feature>
<evidence type="ECO:0000256" key="1">
    <source>
        <dbReference type="ARBA" id="ARBA00004141"/>
    </source>
</evidence>
<proteinExistence type="predicted"/>
<dbReference type="Proteomes" id="UP000326611">
    <property type="component" value="Unassembled WGS sequence"/>
</dbReference>
<sequence length="556" mass="59672">MDRFNGGKQEQYDKGLKANSSGGPDGCVSKPEGAHMMNPASQPGTDVHDEDVKALHSMGYAQQLSRRMGVFSNFAISFSIICILSGGINSLAQGTSGAGGASIGIGWPIGCLISGVFALAMAQISSAYPTAGGLYHWGSILGNRFTGWLTAWFNLLGLVTVLGAINVGTYYFFFGAFGPTLGMEDTTTTRVIFLAILTGLQALCNHLGIGLTARLTDFSGYLIFATALALTVVCLISAPSYDFSRLVTFGNYSGEAGGNVWPQVSNGWIFMLGLLLPIYTITGYDASAHTSEETRNAAMSVPRGMVMSVIWSLLFGWVMLSAFVLMLPSMDEAAKQGWSVFFWAMNTQVNPLLKDALYAAIFVSQVLCGLATVTSVSRMIFAFSRDGGLPCSKALASVSPTFRSPVAAIWTGATLAVLFVWGSSVISIGETPVYTIVVSCTVIFLFFSFVIPIVLGLFTYGTSKWPTMGPWNMGRFWYSVFAILSVLSMVIIFVIGIQPPNDWALYITIGFLVLTAIVWFGFEARRFQGPPVGDMIVRRQAEIAAAEAALDKRTGV</sequence>
<evidence type="ECO:0000256" key="4">
    <source>
        <dbReference type="ARBA" id="ARBA00022989"/>
    </source>
</evidence>
<feature type="transmembrane region" description="Helical" evidence="7">
    <location>
        <begin position="145"/>
        <end position="171"/>
    </location>
</feature>
<dbReference type="PANTHER" id="PTHR45649:SF26">
    <property type="entry name" value="OS04G0435100 PROTEIN"/>
    <property type="match status" value="1"/>
</dbReference>
<feature type="transmembrane region" description="Helical" evidence="7">
    <location>
        <begin position="433"/>
        <end position="455"/>
    </location>
</feature>
<keyword evidence="3 7" id="KW-0812">Transmembrane</keyword>
<evidence type="ECO:0000256" key="2">
    <source>
        <dbReference type="ARBA" id="ARBA00022448"/>
    </source>
</evidence>
<dbReference type="GO" id="GO:0022857">
    <property type="term" value="F:transmembrane transporter activity"/>
    <property type="evidence" value="ECO:0007669"/>
    <property type="project" value="InterPro"/>
</dbReference>
<feature type="transmembrane region" description="Helical" evidence="7">
    <location>
        <begin position="191"/>
        <end position="209"/>
    </location>
</feature>
<feature type="transmembrane region" description="Helical" evidence="7">
    <location>
        <begin position="503"/>
        <end position="522"/>
    </location>
</feature>
<dbReference type="AlphaFoldDB" id="A0A5E7QZM6"/>
<feature type="transmembrane region" description="Helical" evidence="7">
    <location>
        <begin position="305"/>
        <end position="327"/>
    </location>
</feature>
<dbReference type="PANTHER" id="PTHR45649">
    <property type="entry name" value="AMINO-ACID PERMEASE BAT1"/>
    <property type="match status" value="1"/>
</dbReference>
<feature type="transmembrane region" description="Helical" evidence="7">
    <location>
        <begin position="267"/>
        <end position="284"/>
    </location>
</feature>
<dbReference type="Gene3D" id="1.20.1740.10">
    <property type="entry name" value="Amino acid/polyamine transporter I"/>
    <property type="match status" value="1"/>
</dbReference>
<keyword evidence="5 7" id="KW-0472">Membrane</keyword>
<reference evidence="8 9" key="1">
    <citation type="submission" date="2019-09" db="EMBL/GenBank/DDBJ databases">
        <authorList>
            <person name="Chandra G."/>
            <person name="Truman W A."/>
        </authorList>
    </citation>
    <scope>NUCLEOTIDE SEQUENCE [LARGE SCALE GENOMIC DNA]</scope>
    <source>
        <strain evidence="8">PS918</strain>
    </source>
</reference>
<dbReference type="PIRSF" id="PIRSF006060">
    <property type="entry name" value="AA_transporter"/>
    <property type="match status" value="1"/>
</dbReference>
<protein>
    <recommendedName>
        <fullName evidence="10">Amino acid permease</fullName>
    </recommendedName>
</protein>
<feature type="transmembrane region" description="Helical" evidence="7">
    <location>
        <begin position="70"/>
        <end position="92"/>
    </location>
</feature>
<gene>
    <name evidence="8" type="ORF">PS918_00548</name>
</gene>
<dbReference type="GO" id="GO:0016020">
    <property type="term" value="C:membrane"/>
    <property type="evidence" value="ECO:0007669"/>
    <property type="project" value="UniProtKB-SubCell"/>
</dbReference>
<evidence type="ECO:0000313" key="8">
    <source>
        <dbReference type="EMBL" id="VVP67299.1"/>
    </source>
</evidence>
<dbReference type="Pfam" id="PF13520">
    <property type="entry name" value="AA_permease_2"/>
    <property type="match status" value="1"/>
</dbReference>
<evidence type="ECO:0000256" key="6">
    <source>
        <dbReference type="SAM" id="MobiDB-lite"/>
    </source>
</evidence>
<dbReference type="EMBL" id="CABVIY010000001">
    <property type="protein sequence ID" value="VVP67299.1"/>
    <property type="molecule type" value="Genomic_DNA"/>
</dbReference>
<evidence type="ECO:0000256" key="3">
    <source>
        <dbReference type="ARBA" id="ARBA00022692"/>
    </source>
</evidence>
<organism evidence="8 9">
    <name type="scientific">Pseudomonas fluorescens</name>
    <dbReference type="NCBI Taxonomy" id="294"/>
    <lineage>
        <taxon>Bacteria</taxon>
        <taxon>Pseudomonadati</taxon>
        <taxon>Pseudomonadota</taxon>
        <taxon>Gammaproteobacteria</taxon>
        <taxon>Pseudomonadales</taxon>
        <taxon>Pseudomonadaceae</taxon>
        <taxon>Pseudomonas</taxon>
    </lineage>
</organism>
<accession>A0A5E7QZM6</accession>
<evidence type="ECO:0000313" key="9">
    <source>
        <dbReference type="Proteomes" id="UP000326611"/>
    </source>
</evidence>
<keyword evidence="2" id="KW-0813">Transport</keyword>
<feature type="transmembrane region" description="Helical" evidence="7">
    <location>
        <begin position="476"/>
        <end position="497"/>
    </location>
</feature>
<feature type="compositionally biased region" description="Basic and acidic residues" evidence="6">
    <location>
        <begin position="1"/>
        <end position="16"/>
    </location>
</feature>